<name>A0A9W8AWV6_9FUNG</name>
<organism evidence="5 6">
    <name type="scientific">Dimargaris verticillata</name>
    <dbReference type="NCBI Taxonomy" id="2761393"/>
    <lineage>
        <taxon>Eukaryota</taxon>
        <taxon>Fungi</taxon>
        <taxon>Fungi incertae sedis</taxon>
        <taxon>Zoopagomycota</taxon>
        <taxon>Kickxellomycotina</taxon>
        <taxon>Dimargaritomycetes</taxon>
        <taxon>Dimargaritales</taxon>
        <taxon>Dimargaritaceae</taxon>
        <taxon>Dimargaris</taxon>
    </lineage>
</organism>
<keyword evidence="6" id="KW-1185">Reference proteome</keyword>
<evidence type="ECO:0000256" key="4">
    <source>
        <dbReference type="ARBA" id="ARBA00046271"/>
    </source>
</evidence>
<comment type="subcellular location">
    <subcellularLocation>
        <location evidence="4">Peroxisome membrane</location>
    </subcellularLocation>
</comment>
<dbReference type="PANTHER" id="PTHR12652:SF50">
    <property type="entry name" value="PEROXIN 11"/>
    <property type="match status" value="1"/>
</dbReference>
<evidence type="ECO:0000256" key="2">
    <source>
        <dbReference type="ARBA" id="ARBA00023136"/>
    </source>
</evidence>
<reference evidence="5" key="1">
    <citation type="submission" date="2022-07" db="EMBL/GenBank/DDBJ databases">
        <title>Phylogenomic reconstructions and comparative analyses of Kickxellomycotina fungi.</title>
        <authorList>
            <person name="Reynolds N.K."/>
            <person name="Stajich J.E."/>
            <person name="Barry K."/>
            <person name="Grigoriev I.V."/>
            <person name="Crous P."/>
            <person name="Smith M.E."/>
        </authorList>
    </citation>
    <scope>NUCLEOTIDE SEQUENCE</scope>
    <source>
        <strain evidence="5">RSA 567</strain>
    </source>
</reference>
<dbReference type="Proteomes" id="UP001151582">
    <property type="component" value="Unassembled WGS sequence"/>
</dbReference>
<dbReference type="Pfam" id="PF05648">
    <property type="entry name" value="PEX11"/>
    <property type="match status" value="1"/>
</dbReference>
<dbReference type="PANTHER" id="PTHR12652">
    <property type="entry name" value="PEROXISOMAL BIOGENESIS FACTOR 11"/>
    <property type="match status" value="1"/>
</dbReference>
<dbReference type="EMBL" id="JANBQB010000923">
    <property type="protein sequence ID" value="KAJ1972966.1"/>
    <property type="molecule type" value="Genomic_DNA"/>
</dbReference>
<evidence type="ECO:0000256" key="3">
    <source>
        <dbReference type="ARBA" id="ARBA00023140"/>
    </source>
</evidence>
<protein>
    <submittedName>
        <fullName evidence="5">Peroxisomal membrane protein PMP27</fullName>
    </submittedName>
</protein>
<gene>
    <name evidence="5" type="primary">PEX11</name>
    <name evidence="5" type="ORF">H4R34_005232</name>
</gene>
<sequence>MASAVAKTYMQFAATTVGRDKTYRFVQYLCRFLAYYAARNGTAPKALLQALTSLKASIGLSRKLMRIGKPIDFYYGALQAFKATPDELLRVLTTGKQAFMALYMCFDTLQWVHGVKAYQFKNHAGIVRTGARFWLAALTCSWLAGVYQLYQNRMRYSTLSSKVSKLTEKYNSTDEVLLEKQSVSSQRQQITRQLIQDSLDILIPAHTLQYHSLGEGLVGLAG</sequence>
<comment type="caution">
    <text evidence="5">The sequence shown here is derived from an EMBL/GenBank/DDBJ whole genome shotgun (WGS) entry which is preliminary data.</text>
</comment>
<evidence type="ECO:0000313" key="6">
    <source>
        <dbReference type="Proteomes" id="UP001151582"/>
    </source>
</evidence>
<dbReference type="InterPro" id="IPR008733">
    <property type="entry name" value="PEX11"/>
</dbReference>
<keyword evidence="1" id="KW-0962">Peroxisome biogenesis</keyword>
<evidence type="ECO:0000256" key="1">
    <source>
        <dbReference type="ARBA" id="ARBA00022593"/>
    </source>
</evidence>
<dbReference type="GO" id="GO:0005778">
    <property type="term" value="C:peroxisomal membrane"/>
    <property type="evidence" value="ECO:0007669"/>
    <property type="project" value="UniProtKB-SubCell"/>
</dbReference>
<dbReference type="GO" id="GO:0016559">
    <property type="term" value="P:peroxisome fission"/>
    <property type="evidence" value="ECO:0007669"/>
    <property type="project" value="InterPro"/>
</dbReference>
<evidence type="ECO:0000313" key="5">
    <source>
        <dbReference type="EMBL" id="KAJ1972966.1"/>
    </source>
</evidence>
<dbReference type="AlphaFoldDB" id="A0A9W8AWV6"/>
<keyword evidence="3" id="KW-0576">Peroxisome</keyword>
<accession>A0A9W8AWV6</accession>
<keyword evidence="2" id="KW-0472">Membrane</keyword>
<dbReference type="OrthoDB" id="411017at2759"/>
<proteinExistence type="predicted"/>